<dbReference type="InterPro" id="IPR000659">
    <property type="entry name" value="Pyridox_Oxase"/>
</dbReference>
<feature type="binding site" evidence="6 7">
    <location>
        <position position="169"/>
    </location>
    <ligand>
        <name>FMN</name>
        <dbReference type="ChEBI" id="CHEBI:58210"/>
    </ligand>
</feature>
<evidence type="ECO:0000256" key="6">
    <source>
        <dbReference type="HAMAP-Rule" id="MF_01629"/>
    </source>
</evidence>
<comment type="cofactor">
    <cofactor evidence="6 7">
        <name>FMN</name>
        <dbReference type="ChEBI" id="CHEBI:58210"/>
    </cofactor>
    <text evidence="6 7">Binds 1 FMN per subunit.</text>
</comment>
<dbReference type="PANTHER" id="PTHR10851:SF0">
    <property type="entry name" value="PYRIDOXINE-5'-PHOSPHATE OXIDASE"/>
    <property type="match status" value="1"/>
</dbReference>
<evidence type="ECO:0000256" key="2">
    <source>
        <dbReference type="ARBA" id="ARBA00022630"/>
    </source>
</evidence>
<dbReference type="PANTHER" id="PTHR10851">
    <property type="entry name" value="PYRIDOXINE-5-PHOSPHATE OXIDASE"/>
    <property type="match status" value="1"/>
</dbReference>
<dbReference type="NCBIfam" id="TIGR00558">
    <property type="entry name" value="pdxH"/>
    <property type="match status" value="1"/>
</dbReference>
<comment type="similarity">
    <text evidence="1 6">Belongs to the pyridoxamine 5'-phosphate oxidase family.</text>
</comment>
<dbReference type="EMBL" id="FOCF01000003">
    <property type="protein sequence ID" value="SEM96347.1"/>
    <property type="molecule type" value="Genomic_DNA"/>
</dbReference>
<comment type="subunit">
    <text evidence="6">Homodimer.</text>
</comment>
<gene>
    <name evidence="6" type="primary">pdxH</name>
    <name evidence="10" type="ORF">SAMN05192583_1681</name>
</gene>
<dbReference type="Pfam" id="PF01243">
    <property type="entry name" value="PNPOx_N"/>
    <property type="match status" value="1"/>
</dbReference>
<dbReference type="InterPro" id="IPR012349">
    <property type="entry name" value="Split_barrel_FMN-bd"/>
</dbReference>
<dbReference type="AlphaFoldDB" id="A0A1H8CQF8"/>
<evidence type="ECO:0000259" key="8">
    <source>
        <dbReference type="Pfam" id="PF01243"/>
    </source>
</evidence>
<keyword evidence="5 6" id="KW-0664">Pyridoxine biosynthesis</keyword>
<comment type="pathway">
    <text evidence="6">Cofactor metabolism; pyridoxal 5'-phosphate salvage; pyridoxal 5'-phosphate from pyridoxamine 5'-phosphate: step 1/1.</text>
</comment>
<organism evidence="10 11">
    <name type="scientific">Sphingomonas gellani</name>
    <dbReference type="NCBI Taxonomy" id="1166340"/>
    <lineage>
        <taxon>Bacteria</taxon>
        <taxon>Pseudomonadati</taxon>
        <taxon>Pseudomonadota</taxon>
        <taxon>Alphaproteobacteria</taxon>
        <taxon>Sphingomonadales</taxon>
        <taxon>Sphingomonadaceae</taxon>
        <taxon>Sphingomonas</taxon>
    </lineage>
</organism>
<feature type="binding site" evidence="6 7">
    <location>
        <begin position="45"/>
        <end position="50"/>
    </location>
    <ligand>
        <name>FMN</name>
        <dbReference type="ChEBI" id="CHEBI:58210"/>
    </ligand>
</feature>
<comment type="caution">
    <text evidence="6">Lacks conserved residue(s) required for the propagation of feature annotation.</text>
</comment>
<dbReference type="NCBIfam" id="NF004231">
    <property type="entry name" value="PRK05679.1"/>
    <property type="match status" value="1"/>
</dbReference>
<evidence type="ECO:0000256" key="7">
    <source>
        <dbReference type="PIRSR" id="PIRSR000190-2"/>
    </source>
</evidence>
<dbReference type="PIRSF" id="PIRSF000190">
    <property type="entry name" value="Pyd_amn-ph_oxd"/>
    <property type="match status" value="1"/>
</dbReference>
<dbReference type="GO" id="GO:0010181">
    <property type="term" value="F:FMN binding"/>
    <property type="evidence" value="ECO:0007669"/>
    <property type="project" value="UniProtKB-UniRule"/>
</dbReference>
<feature type="binding site" evidence="6 7">
    <location>
        <begin position="124"/>
        <end position="125"/>
    </location>
    <ligand>
        <name>FMN</name>
        <dbReference type="ChEBI" id="CHEBI:58210"/>
    </ligand>
</feature>
<evidence type="ECO:0000259" key="9">
    <source>
        <dbReference type="Pfam" id="PF10590"/>
    </source>
</evidence>
<sequence length="196" mass="21953">MGPAMATDPFSLFDAWFVDAEASEPNDPNAMTVATSDAAGQPSARMVLLKGHGPDGFVFYTNRESQKADDLAANGRAALLFHWKSLRRQIRIEGMVEHVTDAESDAYFATRGRDSQLGAWASDQSRPLDSRDTFESRFAEVEARFAGGDVPRPPHWGGYRVVPARIEFWQDRAHRLHERRLFTRAEGGWTEGLLFP</sequence>
<dbReference type="STRING" id="1166340.SAMN05192583_1681"/>
<evidence type="ECO:0000256" key="5">
    <source>
        <dbReference type="ARBA" id="ARBA00023096"/>
    </source>
</evidence>
<dbReference type="GO" id="GO:0008615">
    <property type="term" value="P:pyridoxine biosynthetic process"/>
    <property type="evidence" value="ECO:0007669"/>
    <property type="project" value="UniProtKB-UniRule"/>
</dbReference>
<keyword evidence="2 6" id="KW-0285">Flavoprotein</keyword>
<dbReference type="GO" id="GO:0004733">
    <property type="term" value="F:pyridoxamine phosphate oxidase activity"/>
    <property type="evidence" value="ECO:0007669"/>
    <property type="project" value="UniProtKB-UniRule"/>
</dbReference>
<feature type="binding site" evidence="6">
    <location>
        <position position="107"/>
    </location>
    <ligand>
        <name>substrate</name>
    </ligand>
</feature>
<dbReference type="InterPro" id="IPR019740">
    <property type="entry name" value="Pyridox_Oxase_CS"/>
</dbReference>
<feature type="binding site" evidence="6 7">
    <location>
        <begin position="60"/>
        <end position="61"/>
    </location>
    <ligand>
        <name>FMN</name>
        <dbReference type="ChEBI" id="CHEBI:58210"/>
    </ligand>
</feature>
<keyword evidence="4 6" id="KW-0560">Oxidoreductase</keyword>
<dbReference type="HAMAP" id="MF_01629">
    <property type="entry name" value="PdxH"/>
    <property type="match status" value="1"/>
</dbReference>
<feature type="binding site" evidence="6">
    <location>
        <position position="111"/>
    </location>
    <ligand>
        <name>substrate</name>
    </ligand>
</feature>
<comment type="catalytic activity">
    <reaction evidence="6">
        <text>pyridoxine 5'-phosphate + O2 = pyridoxal 5'-phosphate + H2O2</text>
        <dbReference type="Rhea" id="RHEA:15149"/>
        <dbReference type="ChEBI" id="CHEBI:15379"/>
        <dbReference type="ChEBI" id="CHEBI:16240"/>
        <dbReference type="ChEBI" id="CHEBI:58589"/>
        <dbReference type="ChEBI" id="CHEBI:597326"/>
        <dbReference type="EC" id="1.4.3.5"/>
    </reaction>
</comment>
<proteinExistence type="inferred from homology"/>
<dbReference type="SUPFAM" id="SSF50475">
    <property type="entry name" value="FMN-binding split barrel"/>
    <property type="match status" value="1"/>
</dbReference>
<accession>A0A1H8CQF8</accession>
<name>A0A1H8CQF8_9SPHN</name>
<comment type="pathway">
    <text evidence="6">Cofactor metabolism; pyridoxal 5'-phosphate salvage; pyridoxal 5'-phosphate from pyridoxine 5'-phosphate: step 1/1.</text>
</comment>
<feature type="binding site" evidence="6 7">
    <location>
        <position position="179"/>
    </location>
    <ligand>
        <name>FMN</name>
        <dbReference type="ChEBI" id="CHEBI:58210"/>
    </ligand>
</feature>
<dbReference type="Proteomes" id="UP000199206">
    <property type="component" value="Unassembled WGS sequence"/>
</dbReference>
<dbReference type="EC" id="1.4.3.5" evidence="6"/>
<dbReference type="Pfam" id="PF10590">
    <property type="entry name" value="PNP_phzG_C"/>
    <property type="match status" value="1"/>
</dbReference>
<dbReference type="PROSITE" id="PS01064">
    <property type="entry name" value="PYRIDOX_OXIDASE"/>
    <property type="match status" value="1"/>
</dbReference>
<feature type="binding site" evidence="6">
    <location>
        <position position="50"/>
    </location>
    <ligand>
        <name>substrate</name>
    </ligand>
</feature>
<feature type="domain" description="Pyridoxine 5'-phosphate oxidase dimerisation C-terminal" evidence="9">
    <location>
        <begin position="156"/>
        <end position="196"/>
    </location>
</feature>
<dbReference type="Gene3D" id="2.30.110.10">
    <property type="entry name" value="Electron Transport, Fmn-binding Protein, Chain A"/>
    <property type="match status" value="1"/>
</dbReference>
<feature type="binding site" evidence="6 7">
    <location>
        <position position="89"/>
    </location>
    <ligand>
        <name>FMN</name>
        <dbReference type="ChEBI" id="CHEBI:58210"/>
    </ligand>
</feature>
<feature type="binding site" evidence="6 7">
    <location>
        <position position="67"/>
    </location>
    <ligand>
        <name>FMN</name>
        <dbReference type="ChEBI" id="CHEBI:58210"/>
    </ligand>
</feature>
<keyword evidence="3 6" id="KW-0288">FMN</keyword>
<feature type="domain" description="Pyridoxamine 5'-phosphate oxidase N-terminal" evidence="8">
    <location>
        <begin position="25"/>
        <end position="143"/>
    </location>
</feature>
<feature type="binding site" evidence="6">
    <location>
        <begin position="175"/>
        <end position="177"/>
    </location>
    <ligand>
        <name>substrate</name>
    </ligand>
</feature>
<protein>
    <recommendedName>
        <fullName evidence="6">Pyridoxine/pyridoxamine 5'-phosphate oxidase</fullName>
        <ecNumber evidence="6">1.4.3.5</ecNumber>
    </recommendedName>
    <alternativeName>
        <fullName evidence="6">PNP/PMP oxidase</fullName>
        <shortName evidence="6">PNPOx</shortName>
    </alternativeName>
    <alternativeName>
        <fullName evidence="6">Pyridoxal 5'-phosphate synthase</fullName>
    </alternativeName>
</protein>
<keyword evidence="11" id="KW-1185">Reference proteome</keyword>
<dbReference type="InterPro" id="IPR011576">
    <property type="entry name" value="Pyridox_Oxase_N"/>
</dbReference>
<evidence type="ECO:0000313" key="10">
    <source>
        <dbReference type="EMBL" id="SEM96347.1"/>
    </source>
</evidence>
<reference evidence="11" key="1">
    <citation type="submission" date="2016-10" db="EMBL/GenBank/DDBJ databases">
        <authorList>
            <person name="Varghese N."/>
            <person name="Submissions S."/>
        </authorList>
    </citation>
    <scope>NUCLEOTIDE SEQUENCE [LARGE SCALE GENOMIC DNA]</scope>
    <source>
        <strain evidence="11">S6-262</strain>
    </source>
</reference>
<evidence type="ECO:0000256" key="4">
    <source>
        <dbReference type="ARBA" id="ARBA00023002"/>
    </source>
</evidence>
<dbReference type="UniPathway" id="UPA01068">
    <property type="reaction ID" value="UER00304"/>
</dbReference>
<feature type="binding site" evidence="6">
    <location>
        <position position="115"/>
    </location>
    <ligand>
        <name>substrate</name>
    </ligand>
</feature>
<dbReference type="InterPro" id="IPR019576">
    <property type="entry name" value="Pyridoxamine_oxidase_dimer_C"/>
</dbReference>
<evidence type="ECO:0000313" key="11">
    <source>
        <dbReference type="Proteomes" id="UP000199206"/>
    </source>
</evidence>
<evidence type="ECO:0000256" key="1">
    <source>
        <dbReference type="ARBA" id="ARBA00007301"/>
    </source>
</evidence>
<comment type="catalytic activity">
    <reaction evidence="6">
        <text>pyridoxamine 5'-phosphate + O2 + H2O = pyridoxal 5'-phosphate + H2O2 + NH4(+)</text>
        <dbReference type="Rhea" id="RHEA:15817"/>
        <dbReference type="ChEBI" id="CHEBI:15377"/>
        <dbReference type="ChEBI" id="CHEBI:15379"/>
        <dbReference type="ChEBI" id="CHEBI:16240"/>
        <dbReference type="ChEBI" id="CHEBI:28938"/>
        <dbReference type="ChEBI" id="CHEBI:58451"/>
        <dbReference type="ChEBI" id="CHEBI:597326"/>
        <dbReference type="EC" id="1.4.3.5"/>
    </reaction>
</comment>
<comment type="function">
    <text evidence="6">Catalyzes the oxidation of either pyridoxine 5'-phosphate (PNP) or pyridoxamine 5'-phosphate (PMP) into pyridoxal 5'-phosphate (PLP).</text>
</comment>
<evidence type="ECO:0000256" key="3">
    <source>
        <dbReference type="ARBA" id="ARBA00022643"/>
    </source>
</evidence>